<name>A0A653EJH2_MYCKA</name>
<feature type="region of interest" description="Disordered" evidence="1">
    <location>
        <begin position="1"/>
        <end position="22"/>
    </location>
</feature>
<evidence type="ECO:0000256" key="1">
    <source>
        <dbReference type="SAM" id="MobiDB-lite"/>
    </source>
</evidence>
<dbReference type="AlphaFoldDB" id="A0A653EJH2"/>
<sequence>MEPEGVRRVRRQRVRGVGGARGQVLGRRRGPHIVRRVPVVAQVVGHHDVVPGGQIRWHVGIFDESPFDDRTGVEYREGFFGFFLGVGECRRGHHDGRHVETHLRHAAGGKDLHLDAAIHVGADVAGPGVDLVGHVERVHVHAGAADGRAGIELEVKRRDDPEKARPGAAGGPVQLGVIVCVAIDLLAVGGDDLEPDDALAGGAENPAVPAVPALQQVAAQADAFTVAAREKEVLCLEIGHEQAAALAGAGDGRHVFGIDPRVVETADVKQNSAVAQMAGREAVPTRDDADPMAVGLGIAQARDDVGGIDSLHNHLGITFGHSLMPHRTAACSLVTVITAEKVPPGRKCAHPDLL</sequence>
<protein>
    <submittedName>
        <fullName evidence="2">Uncharacterized protein</fullName>
    </submittedName>
</protein>
<proteinExistence type="predicted"/>
<organism evidence="2">
    <name type="scientific">Mycobacterium kansasii</name>
    <dbReference type="NCBI Taxonomy" id="1768"/>
    <lineage>
        <taxon>Bacteria</taxon>
        <taxon>Bacillati</taxon>
        <taxon>Actinomycetota</taxon>
        <taxon>Actinomycetes</taxon>
        <taxon>Mycobacteriales</taxon>
        <taxon>Mycobacteriaceae</taxon>
        <taxon>Mycobacterium</taxon>
    </lineage>
</organism>
<reference evidence="2" key="1">
    <citation type="submission" date="2019-05" db="EMBL/GenBank/DDBJ databases">
        <authorList>
            <person name="Naeem R."/>
            <person name="Antony C."/>
            <person name="Guan Q."/>
        </authorList>
    </citation>
    <scope>NUCLEOTIDE SEQUENCE</scope>
    <source>
        <strain evidence="2">3</strain>
    </source>
</reference>
<accession>A0A653EJH2</accession>
<dbReference type="EMBL" id="LR589254">
    <property type="protein sequence ID" value="VTO97507.1"/>
    <property type="molecule type" value="Genomic_DNA"/>
</dbReference>
<gene>
    <name evidence="2" type="ORF">BIN_B_00890</name>
</gene>
<evidence type="ECO:0000313" key="2">
    <source>
        <dbReference type="EMBL" id="VTO97507.1"/>
    </source>
</evidence>